<dbReference type="SMART" id="SM00086">
    <property type="entry name" value="PAC"/>
    <property type="match status" value="9"/>
</dbReference>
<dbReference type="Pfam" id="PF00512">
    <property type="entry name" value="HisKA"/>
    <property type="match status" value="1"/>
</dbReference>
<dbReference type="Pfam" id="PF13185">
    <property type="entry name" value="GAF_2"/>
    <property type="match status" value="3"/>
</dbReference>
<dbReference type="SMART" id="SM00448">
    <property type="entry name" value="REC"/>
    <property type="match status" value="2"/>
</dbReference>
<dbReference type="CDD" id="cd00082">
    <property type="entry name" value="HisKA"/>
    <property type="match status" value="1"/>
</dbReference>
<evidence type="ECO:0000259" key="23">
    <source>
        <dbReference type="PROSITE" id="PS50113"/>
    </source>
</evidence>
<evidence type="ECO:0000259" key="20">
    <source>
        <dbReference type="PROSITE" id="PS50109"/>
    </source>
</evidence>
<dbReference type="InterPro" id="IPR000644">
    <property type="entry name" value="CBS_dom"/>
</dbReference>
<dbReference type="SMART" id="SM00091">
    <property type="entry name" value="PAS"/>
    <property type="match status" value="10"/>
</dbReference>
<feature type="domain" description="PAC" evidence="23">
    <location>
        <begin position="1694"/>
        <end position="1745"/>
    </location>
</feature>
<dbReference type="Gene3D" id="3.40.50.2300">
    <property type="match status" value="2"/>
</dbReference>
<dbReference type="CDD" id="cd17546">
    <property type="entry name" value="REC_hyHK_CKI1_RcsC-like"/>
    <property type="match status" value="2"/>
</dbReference>
<organism evidence="26 27">
    <name type="scientific">Methylomagnum ishizawai</name>
    <dbReference type="NCBI Taxonomy" id="1760988"/>
    <lineage>
        <taxon>Bacteria</taxon>
        <taxon>Pseudomonadati</taxon>
        <taxon>Pseudomonadota</taxon>
        <taxon>Gammaproteobacteria</taxon>
        <taxon>Methylococcales</taxon>
        <taxon>Methylococcaceae</taxon>
        <taxon>Methylomagnum</taxon>
    </lineage>
</organism>
<dbReference type="SUPFAM" id="SSF47226">
    <property type="entry name" value="Histidine-containing phosphotransfer domain, HPT domain"/>
    <property type="match status" value="1"/>
</dbReference>
<proteinExistence type="predicted"/>
<dbReference type="SMART" id="SM00388">
    <property type="entry name" value="HisKA"/>
    <property type="match status" value="1"/>
</dbReference>
<dbReference type="InterPro" id="IPR000700">
    <property type="entry name" value="PAS-assoc_C"/>
</dbReference>
<keyword evidence="10" id="KW-0067">ATP-binding</keyword>
<dbReference type="InterPro" id="IPR036890">
    <property type="entry name" value="HATPase_C_sf"/>
</dbReference>
<feature type="coiled-coil region" evidence="18">
    <location>
        <begin position="1858"/>
        <end position="1889"/>
    </location>
</feature>
<evidence type="ECO:0000256" key="10">
    <source>
        <dbReference type="ARBA" id="ARBA00022840"/>
    </source>
</evidence>
<dbReference type="InterPro" id="IPR000014">
    <property type="entry name" value="PAS"/>
</dbReference>
<evidence type="ECO:0000256" key="13">
    <source>
        <dbReference type="ARBA" id="ARBA00023136"/>
    </source>
</evidence>
<feature type="domain" description="PAC" evidence="23">
    <location>
        <begin position="1563"/>
        <end position="1613"/>
    </location>
</feature>
<dbReference type="GO" id="GO:0005524">
    <property type="term" value="F:ATP binding"/>
    <property type="evidence" value="ECO:0007669"/>
    <property type="project" value="UniProtKB-KW"/>
</dbReference>
<dbReference type="InterPro" id="IPR013656">
    <property type="entry name" value="PAS_4"/>
</dbReference>
<dbReference type="SUPFAM" id="SSF47384">
    <property type="entry name" value="Homodimeric domain of signal transducing histidine kinase"/>
    <property type="match status" value="1"/>
</dbReference>
<dbReference type="Gene3D" id="3.10.580.10">
    <property type="entry name" value="CBS-domain"/>
    <property type="match status" value="2"/>
</dbReference>
<keyword evidence="13" id="KW-0472">Membrane</keyword>
<feature type="domain" description="CBS" evidence="25">
    <location>
        <begin position="76"/>
        <end position="134"/>
    </location>
</feature>
<dbReference type="PROSITE" id="PS50894">
    <property type="entry name" value="HPT"/>
    <property type="match status" value="1"/>
</dbReference>
<keyword evidence="7" id="KW-0812">Transmembrane</keyword>
<evidence type="ECO:0000256" key="5">
    <source>
        <dbReference type="ARBA" id="ARBA00022553"/>
    </source>
</evidence>
<dbReference type="PROSITE" id="PS50113">
    <property type="entry name" value="PAC"/>
    <property type="match status" value="6"/>
</dbReference>
<dbReference type="CDD" id="cd09836">
    <property type="entry name" value="CBS_pair_arch"/>
    <property type="match status" value="1"/>
</dbReference>
<feature type="domain" description="PAS" evidence="22">
    <location>
        <begin position="1074"/>
        <end position="1117"/>
    </location>
</feature>
<reference evidence="26 27" key="1">
    <citation type="submission" date="2016-12" db="EMBL/GenBank/DDBJ databases">
        <authorList>
            <person name="Song W.-J."/>
            <person name="Kurnit D.M."/>
        </authorList>
    </citation>
    <scope>NUCLEOTIDE SEQUENCE [LARGE SCALE GENOMIC DNA]</scope>
    <source>
        <strain evidence="26 27">175</strain>
    </source>
</reference>
<accession>A0A1Y6D6F4</accession>
<sequence>MNAIAHLKLSDIMSARVLGVPPECSLEAAARRMSEARVSSLLVVEGDRPLGILTERDMVRLLCERMPLETPVSGFMSAPLVTAPPDLEFRAAYTLLQRHRVRHLVAVDGQGRAVGIASSTDFRTHLGLDIFRKIEDLRSVMELDLGTMAPEVSLAEALARMIRERREHLLVVEDGRPVGILTERDMPGLLVRHADPARIRLGEVMSHPLHCLEPGIGVAEAVEIMARHRVRQMPVVEPDGHLAGVVSQHRLLERLGIQLLDESWHHGQALHEEKNRAEHRLRLVLEATGLGIWEYDHRADRHEWSPEALALLGGDPAAAPCGLNDWLGLIHPEDRPRVLDQIELVLSIANPLCEMEYRIRRTDGAWLWVHHRARVAEYDTGGRALRTVGTLADISGRKHAELLLKTQLGFARFLNGEPDRDSLLAAILDGALALPEIDGGGLYWRQAAGDYELVVHRGLSDAFVARVERVPADSPRAGIIREGRMRCACADPGPHCPDNDLIQGEDVAREGIRALLVLPILVGGEAVACLNLARKRGGRFGTNTLAALETLVHQFGQALRRWHDQEQATHQRQNLDGLFGAMDDFVFVVDTADGRILHYNHAVADGLGYGPSLLGQSALAAHPGPVREQARHILAEMISGERKDCPLPLVRADGVWIEADTHISLGHWNGKPAIFAISRDITETVLSRQALRRGEAMLRAILDSTADGLLVIGPDGAVLACNQRFQALWDVPDALLAEGRDPRLLDYVLDQLVDPEGFRREVDRLYASDEERWDMLDFKDGRVFERFTRPIEWSGQRARLWSFRDITATRRAQRELESERALLRTLFNAVPDPLWLKDPEGVYLACNPSFERLFGTAGPDIVGKTDYDFVPAGLADFFRDNDRVAAAAGRPCANEEWLEFAADGYRGLFQTVKTPLFEPGRGLIGVLGIARDITALRGAEDALRDSEARFRALFETAADAILVSDGPVFVDCNPKALEVFGCARADLIGATAERFSPPAQPDGRDSTAAAAEWIGLASSGQPQFFEWRHWRLDGTEFDAEVRLTAFEIDGKVMYQGVVRDITEQKRAARAIAGEAVRRRVLFEQSSDGIVVLDMEGGVCEANRSYCEMLGYSAAEILALHVWDWDARWDRLELEAMLRRAGAAGARFETRHRRKDGAEIDVEVSCSGAEIDGRMLAFCVCRDISGRKRLERRERARMDILERIAGGVPLAGVLDGIARAVEAESPGTLCSILVLDPESRRLRHGAGPSLPEAYNRFCDGVEIGPGVGCCGTAAYENRRVVAENLQTHPFWAGFREAAAAAGLASCWSEPIRGERGQVLGTFAIYRGVPGVPGADDLGRITAAAYLAGIAIEREARQRALRDSEELYRAIVSQAGDGILLVDAETLRFVEFNDAACRDLGYTREEFAKLGVPDLQGGHSSTDVAGKVREIFATGGADFENQHRHKNGEVRDVYVSNRLVNLRGRYYFAAIVRDITERKRAERELRDSEAKYRLLFEMANDGIFLQDATGFLDCNEKGARMYGLTRSEVVGHGPIDFSPERQPDGRLSLEAAQEKAQAALEEGPQFFEWRSRRVDGGLFDVEIALGRVEMRGAVYLQAIVRDITERKALQLRLERQVAFTQSVIDAEVDGIAVCHIQAEPPHTRFTVWNRAMRNLTGYTLGEINQLGWYQTLYAEAGVREAARQRMERMRQGDHLMGEEWTIRRKDGGYRTVQIHTIAIPGQGEEAATLAVMHDVTERVRAEEELRKLSLAVEQSLNSIVITDLDARIEYVNDAFTRITGYGRTEALGQNPRILNSELTPPSTYEALWASLAQGRPWEGEFINRRKDGGFYTEFARISPIRQPDGRVTHYLAVKEDITGRKAVERELEHYRRHLEDLVAERTAELETANRRLLTSDARLKAMFALSQKAAGLDEADLLGQGVAAAARLTGSAFGYLYAVGEDGAGLALRAWVATGLEPPAADRSLDQAGPWADPVRIRRPCIHNAYPLDGPGDTLADGPVQRHMAVPVMGDGQVHLLLGVGDKPADYDESDMHELQLVGDDLWRILLRRRAETQLAAAKDVAEQASRAKSVFLANMSHEIRTPMNAIIGLTHLLRRDAQGPRQQGYLGKINDAAQHLLAIINDILDISKIESNRLVLENTDFELDRVLDKVCDLVREKAEAKGLELIFRESPRLTGLLKGDPLRLGQILLNFTGNAVKFTEQGFVMVSAQAIEETDHDIQVRFEVRDTGVGIEPEHQARLFKAFEQADGSTTRRYGGTGLGLAISRRLVEMMGGEVGILSQPGAGSTFWFTVRLGKGASQPKRLNGRVKDRRALVVDDLPEAREALADLLRQMGMRVDVAAGGEAALAAVVAADRRSEAYEVLVLDWRMPGLDGLATARRLREMPLARPPAPVLCTAFTQFPPERAMAEAGFEAVLSKPVTPSNLYDVLVKVFNGGGRERAVPVPHQERDIMVRKFRGARLLLAEDNPINQEVALELLRRLGFSVDLAGNGVQAVELAGRNAYDLILMDVQMPEMDGLEATRSIRALPGRAGTPILAMTANAFEEDRARCLAAGMNDHIGKPVEPEALFATVSKWLPSRVDPESGGATPAPAGPEQPGDPAAEPWDALPGVDPQLGLRGVLGQRDSYLRLLRLFAQVHAGDTAKLGSLLEAGQFTAARLVAHSLKGAAGTIGAERVRGLALDLETALREARSMDILLDLSIPLEREQRALVEAIRAIPESQALMVEATPDWSRAGPVIARLYRLLAEDDMRAGGVFQEAEPLLNAVLGQKAVELKRLLTLYDYEAVLALLRSACAGHPEWLDGDAGSGQGG</sequence>
<feature type="modified residue" description="4-aspartylphosphate" evidence="16">
    <location>
        <position position="2364"/>
    </location>
</feature>
<keyword evidence="9" id="KW-0418">Kinase</keyword>
<feature type="domain" description="PAS" evidence="22">
    <location>
        <begin position="1486"/>
        <end position="1561"/>
    </location>
</feature>
<dbReference type="InterPro" id="IPR036097">
    <property type="entry name" value="HisK_dim/P_sf"/>
</dbReference>
<feature type="domain" description="PAC" evidence="23">
    <location>
        <begin position="353"/>
        <end position="406"/>
    </location>
</feature>
<dbReference type="PROSITE" id="PS50109">
    <property type="entry name" value="HIS_KIN"/>
    <property type="match status" value="1"/>
</dbReference>
<dbReference type="InterPro" id="IPR013655">
    <property type="entry name" value="PAS_fold_3"/>
</dbReference>
<keyword evidence="14" id="KW-0131">Cell cycle</keyword>
<feature type="domain" description="CBS" evidence="25">
    <location>
        <begin position="141"/>
        <end position="196"/>
    </location>
</feature>
<keyword evidence="11" id="KW-1133">Transmembrane helix</keyword>
<comment type="catalytic activity">
    <reaction evidence="1">
        <text>ATP + protein L-histidine = ADP + protein N-phospho-L-histidine.</text>
        <dbReference type="EC" id="2.7.13.3"/>
    </reaction>
</comment>
<evidence type="ECO:0000259" key="25">
    <source>
        <dbReference type="PROSITE" id="PS51371"/>
    </source>
</evidence>
<evidence type="ECO:0000256" key="3">
    <source>
        <dbReference type="ARBA" id="ARBA00012438"/>
    </source>
</evidence>
<dbReference type="SUPFAM" id="SSF54631">
    <property type="entry name" value="CBS-domain pair"/>
    <property type="match status" value="2"/>
</dbReference>
<evidence type="ECO:0000259" key="21">
    <source>
        <dbReference type="PROSITE" id="PS50110"/>
    </source>
</evidence>
<comment type="subcellular location">
    <subcellularLocation>
        <location evidence="2">Cell membrane</location>
        <topology evidence="2">Multi-pass membrane protein</topology>
    </subcellularLocation>
</comment>
<dbReference type="InterPro" id="IPR011006">
    <property type="entry name" value="CheY-like_superfamily"/>
</dbReference>
<dbReference type="Pfam" id="PF00571">
    <property type="entry name" value="CBS"/>
    <property type="match status" value="4"/>
</dbReference>
<dbReference type="EMBL" id="FXAM01000001">
    <property type="protein sequence ID" value="SMF95944.1"/>
    <property type="molecule type" value="Genomic_DNA"/>
</dbReference>
<feature type="modified residue" description="Phosphohistidine" evidence="15">
    <location>
        <position position="2660"/>
    </location>
</feature>
<feature type="domain" description="PAS" evidence="22">
    <location>
        <begin position="819"/>
        <end position="883"/>
    </location>
</feature>
<evidence type="ECO:0000256" key="16">
    <source>
        <dbReference type="PROSITE-ProRule" id="PRU00169"/>
    </source>
</evidence>
<evidence type="ECO:0000256" key="18">
    <source>
        <dbReference type="SAM" id="Coils"/>
    </source>
</evidence>
<dbReference type="Pfam" id="PF13426">
    <property type="entry name" value="PAS_9"/>
    <property type="match status" value="5"/>
</dbReference>
<dbReference type="CDD" id="cd02205">
    <property type="entry name" value="CBS_pair_SF"/>
    <property type="match status" value="1"/>
</dbReference>
<dbReference type="Gene3D" id="1.20.120.160">
    <property type="entry name" value="HPT domain"/>
    <property type="match status" value="1"/>
</dbReference>
<keyword evidence="12" id="KW-0902">Two-component regulatory system</keyword>
<dbReference type="InterPro" id="IPR036641">
    <property type="entry name" value="HPT_dom_sf"/>
</dbReference>
<evidence type="ECO:0000256" key="14">
    <source>
        <dbReference type="ARBA" id="ARBA00023306"/>
    </source>
</evidence>
<evidence type="ECO:0000256" key="7">
    <source>
        <dbReference type="ARBA" id="ARBA00022692"/>
    </source>
</evidence>
<dbReference type="InterPro" id="IPR003661">
    <property type="entry name" value="HisK_dim/P_dom"/>
</dbReference>
<feature type="domain" description="PAC" evidence="23">
    <location>
        <begin position="1435"/>
        <end position="1485"/>
    </location>
</feature>
<dbReference type="Pfam" id="PF02518">
    <property type="entry name" value="HATPase_c"/>
    <property type="match status" value="1"/>
</dbReference>
<keyword evidence="4" id="KW-1003">Cell membrane</keyword>
<dbReference type="PROSITE" id="PS50110">
    <property type="entry name" value="RESPONSE_REGULATORY"/>
    <property type="match status" value="2"/>
</dbReference>
<dbReference type="CDD" id="cd00088">
    <property type="entry name" value="HPT"/>
    <property type="match status" value="1"/>
</dbReference>
<feature type="region of interest" description="Disordered" evidence="19">
    <location>
        <begin position="2578"/>
        <end position="2602"/>
    </location>
</feature>
<evidence type="ECO:0000313" key="27">
    <source>
        <dbReference type="Proteomes" id="UP000192923"/>
    </source>
</evidence>
<evidence type="ECO:0000256" key="11">
    <source>
        <dbReference type="ARBA" id="ARBA00022989"/>
    </source>
</evidence>
<dbReference type="Pfam" id="PF00072">
    <property type="entry name" value="Response_reg"/>
    <property type="match status" value="2"/>
</dbReference>
<feature type="domain" description="Response regulatory" evidence="21">
    <location>
        <begin position="2310"/>
        <end position="2431"/>
    </location>
</feature>
<feature type="domain" description="PAS" evidence="22">
    <location>
        <begin position="1362"/>
        <end position="1405"/>
    </location>
</feature>
<dbReference type="InterPro" id="IPR005467">
    <property type="entry name" value="His_kinase_dom"/>
</dbReference>
<dbReference type="NCBIfam" id="TIGR00229">
    <property type="entry name" value="sensory_box"/>
    <property type="match status" value="9"/>
</dbReference>
<feature type="domain" description="CBS" evidence="25">
    <location>
        <begin position="205"/>
        <end position="262"/>
    </location>
</feature>
<dbReference type="Gene3D" id="3.30.450.40">
    <property type="match status" value="3"/>
</dbReference>
<dbReference type="InterPro" id="IPR003018">
    <property type="entry name" value="GAF"/>
</dbReference>
<evidence type="ECO:0000259" key="24">
    <source>
        <dbReference type="PROSITE" id="PS50894"/>
    </source>
</evidence>
<dbReference type="PANTHER" id="PTHR45339:SF1">
    <property type="entry name" value="HYBRID SIGNAL TRANSDUCTION HISTIDINE KINASE J"/>
    <property type="match status" value="1"/>
</dbReference>
<dbReference type="RefSeq" id="WP_176225256.1">
    <property type="nucleotide sequence ID" value="NZ_FXAM01000001.1"/>
</dbReference>
<dbReference type="GO" id="GO:0000155">
    <property type="term" value="F:phosphorelay sensor kinase activity"/>
    <property type="evidence" value="ECO:0007669"/>
    <property type="project" value="InterPro"/>
</dbReference>
<evidence type="ECO:0000256" key="6">
    <source>
        <dbReference type="ARBA" id="ARBA00022679"/>
    </source>
</evidence>
<dbReference type="CDD" id="cd00130">
    <property type="entry name" value="PAS"/>
    <property type="match status" value="9"/>
</dbReference>
<evidence type="ECO:0000256" key="15">
    <source>
        <dbReference type="PROSITE-ProRule" id="PRU00110"/>
    </source>
</evidence>
<dbReference type="InterPro" id="IPR046342">
    <property type="entry name" value="CBS_dom_sf"/>
</dbReference>
<dbReference type="Pfam" id="PF01627">
    <property type="entry name" value="Hpt"/>
    <property type="match status" value="1"/>
</dbReference>
<evidence type="ECO:0000256" key="2">
    <source>
        <dbReference type="ARBA" id="ARBA00004651"/>
    </source>
</evidence>
<dbReference type="Pfam" id="PF08448">
    <property type="entry name" value="PAS_4"/>
    <property type="match status" value="2"/>
</dbReference>
<feature type="modified residue" description="4-aspartylphosphate" evidence="16">
    <location>
        <position position="2507"/>
    </location>
</feature>
<evidence type="ECO:0000256" key="12">
    <source>
        <dbReference type="ARBA" id="ARBA00023012"/>
    </source>
</evidence>
<keyword evidence="18" id="KW-0175">Coiled coil</keyword>
<dbReference type="PRINTS" id="PR00344">
    <property type="entry name" value="BCTRLSENSOR"/>
</dbReference>
<dbReference type="FunFam" id="1.10.287.130:FF:000038">
    <property type="entry name" value="Sensory transduction histidine kinase"/>
    <property type="match status" value="1"/>
</dbReference>
<evidence type="ECO:0000256" key="17">
    <source>
        <dbReference type="PROSITE-ProRule" id="PRU00703"/>
    </source>
</evidence>
<feature type="domain" description="CBS" evidence="25">
    <location>
        <begin position="13"/>
        <end position="68"/>
    </location>
</feature>
<dbReference type="SMART" id="SM00116">
    <property type="entry name" value="CBS"/>
    <property type="match status" value="4"/>
</dbReference>
<evidence type="ECO:0000256" key="8">
    <source>
        <dbReference type="ARBA" id="ARBA00022741"/>
    </source>
</evidence>
<feature type="domain" description="PAC" evidence="23">
    <location>
        <begin position="1813"/>
        <end position="1867"/>
    </location>
</feature>
<protein>
    <recommendedName>
        <fullName evidence="3">histidine kinase</fullName>
        <ecNumber evidence="3">2.7.13.3</ecNumber>
    </recommendedName>
</protein>
<keyword evidence="8" id="KW-0547">Nucleotide-binding</keyword>
<keyword evidence="27" id="KW-1185">Reference proteome</keyword>
<dbReference type="InterPro" id="IPR003594">
    <property type="entry name" value="HATPase_dom"/>
</dbReference>
<dbReference type="Gene3D" id="3.30.565.10">
    <property type="entry name" value="Histidine kinase-like ATPase, C-terminal domain"/>
    <property type="match status" value="1"/>
</dbReference>
<gene>
    <name evidence="26" type="ORF">SAMN02949497_3322</name>
</gene>
<dbReference type="InterPro" id="IPR001610">
    <property type="entry name" value="PAC"/>
</dbReference>
<dbReference type="SMART" id="SM00387">
    <property type="entry name" value="HATPase_c"/>
    <property type="match status" value="1"/>
</dbReference>
<dbReference type="Proteomes" id="UP000192923">
    <property type="component" value="Unassembled WGS sequence"/>
</dbReference>
<keyword evidence="5 16" id="KW-0597">Phosphoprotein</keyword>
<dbReference type="SUPFAM" id="SSF55785">
    <property type="entry name" value="PYP-like sensor domain (PAS domain)"/>
    <property type="match status" value="10"/>
</dbReference>
<dbReference type="Gene3D" id="1.10.287.130">
    <property type="match status" value="1"/>
</dbReference>
<evidence type="ECO:0000256" key="19">
    <source>
        <dbReference type="SAM" id="MobiDB-lite"/>
    </source>
</evidence>
<dbReference type="Gene3D" id="3.30.450.20">
    <property type="entry name" value="PAS domain"/>
    <property type="match status" value="10"/>
</dbReference>
<evidence type="ECO:0000313" key="26">
    <source>
        <dbReference type="EMBL" id="SMF95944.1"/>
    </source>
</evidence>
<dbReference type="PANTHER" id="PTHR45339">
    <property type="entry name" value="HYBRID SIGNAL TRANSDUCTION HISTIDINE KINASE J"/>
    <property type="match status" value="1"/>
</dbReference>
<dbReference type="InterPro" id="IPR008207">
    <property type="entry name" value="Sig_transdc_His_kin_Hpt_dom"/>
</dbReference>
<dbReference type="InterPro" id="IPR001789">
    <property type="entry name" value="Sig_transdc_resp-reg_receiver"/>
</dbReference>
<dbReference type="SMART" id="SM00065">
    <property type="entry name" value="GAF"/>
    <property type="match status" value="3"/>
</dbReference>
<evidence type="ECO:0000259" key="22">
    <source>
        <dbReference type="PROSITE" id="PS50112"/>
    </source>
</evidence>
<evidence type="ECO:0000256" key="9">
    <source>
        <dbReference type="ARBA" id="ARBA00022777"/>
    </source>
</evidence>
<feature type="domain" description="PAS" evidence="22">
    <location>
        <begin position="1742"/>
        <end position="1788"/>
    </location>
</feature>
<dbReference type="STRING" id="1760988.SAMN02949497_3322"/>
<name>A0A1Y6D6F4_9GAMM</name>
<evidence type="ECO:0000256" key="1">
    <source>
        <dbReference type="ARBA" id="ARBA00000085"/>
    </source>
</evidence>
<dbReference type="CDD" id="cd16922">
    <property type="entry name" value="HATPase_EvgS-ArcB-TorS-like"/>
    <property type="match status" value="1"/>
</dbReference>
<dbReference type="EC" id="2.7.13.3" evidence="3"/>
<dbReference type="PROSITE" id="PS50112">
    <property type="entry name" value="PAS"/>
    <property type="match status" value="5"/>
</dbReference>
<dbReference type="Pfam" id="PF08447">
    <property type="entry name" value="PAS_3"/>
    <property type="match status" value="2"/>
</dbReference>
<dbReference type="PROSITE" id="PS51371">
    <property type="entry name" value="CBS"/>
    <property type="match status" value="4"/>
</dbReference>
<evidence type="ECO:0000256" key="4">
    <source>
        <dbReference type="ARBA" id="ARBA00022475"/>
    </source>
</evidence>
<feature type="domain" description="PAC" evidence="23">
    <location>
        <begin position="893"/>
        <end position="945"/>
    </location>
</feature>
<dbReference type="SUPFAM" id="SSF52172">
    <property type="entry name" value="CheY-like"/>
    <property type="match status" value="2"/>
</dbReference>
<keyword evidence="17" id="KW-0129">CBS domain</keyword>
<dbReference type="GO" id="GO:0005886">
    <property type="term" value="C:plasma membrane"/>
    <property type="evidence" value="ECO:0007669"/>
    <property type="project" value="UniProtKB-SubCell"/>
</dbReference>
<feature type="domain" description="Histidine kinase" evidence="20">
    <location>
        <begin position="2073"/>
        <end position="2294"/>
    </location>
</feature>
<keyword evidence="6" id="KW-0808">Transferase</keyword>
<dbReference type="InterPro" id="IPR029016">
    <property type="entry name" value="GAF-like_dom_sf"/>
</dbReference>
<dbReference type="SUPFAM" id="SSF55874">
    <property type="entry name" value="ATPase domain of HSP90 chaperone/DNA topoisomerase II/histidine kinase"/>
    <property type="match status" value="1"/>
</dbReference>
<feature type="coiled-coil region" evidence="18">
    <location>
        <begin position="1469"/>
        <end position="1496"/>
    </location>
</feature>
<dbReference type="InterPro" id="IPR004358">
    <property type="entry name" value="Sig_transdc_His_kin-like_C"/>
</dbReference>
<dbReference type="InterPro" id="IPR035965">
    <property type="entry name" value="PAS-like_dom_sf"/>
</dbReference>
<feature type="domain" description="HPt" evidence="24">
    <location>
        <begin position="2621"/>
        <end position="2715"/>
    </location>
</feature>
<dbReference type="FunFam" id="3.30.565.10:FF:000010">
    <property type="entry name" value="Sensor histidine kinase RcsC"/>
    <property type="match status" value="1"/>
</dbReference>
<feature type="domain" description="Response regulatory" evidence="21">
    <location>
        <begin position="2458"/>
        <end position="2574"/>
    </location>
</feature>
<dbReference type="Pfam" id="PF13188">
    <property type="entry name" value="PAS_8"/>
    <property type="match status" value="1"/>
</dbReference>
<dbReference type="SUPFAM" id="SSF55781">
    <property type="entry name" value="GAF domain-like"/>
    <property type="match status" value="3"/>
</dbReference>